<protein>
    <submittedName>
        <fullName evidence="3">Ferrous iron transport protein A</fullName>
    </submittedName>
</protein>
<accession>A0A1I0R2D5</accession>
<evidence type="ECO:0000313" key="4">
    <source>
        <dbReference type="Proteomes" id="UP000199701"/>
    </source>
</evidence>
<dbReference type="PANTHER" id="PTHR43151:SF1">
    <property type="entry name" value="SSR2333 PROTEIN"/>
    <property type="match status" value="1"/>
</dbReference>
<dbReference type="RefSeq" id="WP_092455134.1">
    <property type="nucleotide sequence ID" value="NZ_FOJI01000011.1"/>
</dbReference>
<dbReference type="Pfam" id="PF04023">
    <property type="entry name" value="FeoA"/>
    <property type="match status" value="1"/>
</dbReference>
<dbReference type="SUPFAM" id="SSF50037">
    <property type="entry name" value="C-terminal domain of transcriptional repressors"/>
    <property type="match status" value="1"/>
</dbReference>
<evidence type="ECO:0000259" key="2">
    <source>
        <dbReference type="SMART" id="SM00899"/>
    </source>
</evidence>
<dbReference type="GO" id="GO:0046914">
    <property type="term" value="F:transition metal ion binding"/>
    <property type="evidence" value="ECO:0007669"/>
    <property type="project" value="InterPro"/>
</dbReference>
<dbReference type="InterPro" id="IPR038157">
    <property type="entry name" value="FeoA_core_dom"/>
</dbReference>
<dbReference type="OrthoDB" id="9811076at2"/>
<evidence type="ECO:0000256" key="1">
    <source>
        <dbReference type="ARBA" id="ARBA00023004"/>
    </source>
</evidence>
<feature type="domain" description="Ferrous iron transporter FeoA-like" evidence="2">
    <location>
        <begin position="1"/>
        <end position="72"/>
    </location>
</feature>
<name>A0A1I0R2D5_9FIRM</name>
<reference evidence="3 4" key="1">
    <citation type="submission" date="2016-10" db="EMBL/GenBank/DDBJ databases">
        <authorList>
            <person name="de Groot N.N."/>
        </authorList>
    </citation>
    <scope>NUCLEOTIDE SEQUENCE [LARGE SCALE GENOMIC DNA]</scope>
    <source>
        <strain evidence="3 4">DSM 9179</strain>
    </source>
</reference>
<dbReference type="STRING" id="99656.SAMN05421659_11191"/>
<dbReference type="InterPro" id="IPR008988">
    <property type="entry name" value="Transcriptional_repressor_C"/>
</dbReference>
<dbReference type="EMBL" id="FOJI01000011">
    <property type="protein sequence ID" value="SEW34619.1"/>
    <property type="molecule type" value="Genomic_DNA"/>
</dbReference>
<dbReference type="Gene3D" id="2.30.30.90">
    <property type="match status" value="1"/>
</dbReference>
<dbReference type="AlphaFoldDB" id="A0A1I0R2D5"/>
<evidence type="ECO:0000313" key="3">
    <source>
        <dbReference type="EMBL" id="SEW34619.1"/>
    </source>
</evidence>
<keyword evidence="4" id="KW-1185">Reference proteome</keyword>
<dbReference type="InterPro" id="IPR007167">
    <property type="entry name" value="Fe-transptr_FeoA-like"/>
</dbReference>
<dbReference type="InterPro" id="IPR053184">
    <property type="entry name" value="FeoA-like"/>
</dbReference>
<dbReference type="PANTHER" id="PTHR43151">
    <property type="entry name" value="FEOA FAMILY PROTEIN"/>
    <property type="match status" value="1"/>
</dbReference>
<dbReference type="Proteomes" id="UP000199701">
    <property type="component" value="Unassembled WGS sequence"/>
</dbReference>
<sequence>MNLSNGLIGHTYIVEDIQLESSIMRRLQMLGLTQGTSVELLNKKRNGALIFKVRGTRFAIGKNVAEGILIGGGTDEQ</sequence>
<proteinExistence type="predicted"/>
<organism evidence="3 4">
    <name type="scientific">[Clostridium] fimetarium</name>
    <dbReference type="NCBI Taxonomy" id="99656"/>
    <lineage>
        <taxon>Bacteria</taxon>
        <taxon>Bacillati</taxon>
        <taxon>Bacillota</taxon>
        <taxon>Clostridia</taxon>
        <taxon>Lachnospirales</taxon>
        <taxon>Lachnospiraceae</taxon>
    </lineage>
</organism>
<gene>
    <name evidence="3" type="ORF">SAMN05421659_11191</name>
</gene>
<keyword evidence="1" id="KW-0408">Iron</keyword>
<dbReference type="SMART" id="SM00899">
    <property type="entry name" value="FeoA"/>
    <property type="match status" value="1"/>
</dbReference>